<dbReference type="STRING" id="742152.A0A2H3J9H5"/>
<dbReference type="Proteomes" id="UP000218811">
    <property type="component" value="Unassembled WGS sequence"/>
</dbReference>
<evidence type="ECO:0000313" key="4">
    <source>
        <dbReference type="Proteomes" id="UP000218811"/>
    </source>
</evidence>
<feature type="transmembrane region" description="Helical" evidence="2">
    <location>
        <begin position="113"/>
        <end position="131"/>
    </location>
</feature>
<dbReference type="OMA" id="MAGRICM"/>
<organism evidence="3 4">
    <name type="scientific">Wolfiporia cocos (strain MD-104)</name>
    <name type="common">Brown rot fungus</name>
    <dbReference type="NCBI Taxonomy" id="742152"/>
    <lineage>
        <taxon>Eukaryota</taxon>
        <taxon>Fungi</taxon>
        <taxon>Dikarya</taxon>
        <taxon>Basidiomycota</taxon>
        <taxon>Agaricomycotina</taxon>
        <taxon>Agaricomycetes</taxon>
        <taxon>Polyporales</taxon>
        <taxon>Phaeolaceae</taxon>
        <taxon>Wolfiporia</taxon>
    </lineage>
</organism>
<dbReference type="AlphaFoldDB" id="A0A2H3J9H5"/>
<dbReference type="EMBL" id="KB467943">
    <property type="protein sequence ID" value="PCH38912.1"/>
    <property type="molecule type" value="Genomic_DNA"/>
</dbReference>
<keyword evidence="2" id="KW-1133">Transmembrane helix</keyword>
<name>A0A2H3J9H5_WOLCO</name>
<gene>
    <name evidence="3" type="ORF">WOLCODRAFT_140993</name>
</gene>
<evidence type="ECO:0000313" key="3">
    <source>
        <dbReference type="EMBL" id="PCH38912.1"/>
    </source>
</evidence>
<evidence type="ECO:0000256" key="2">
    <source>
        <dbReference type="SAM" id="Phobius"/>
    </source>
</evidence>
<keyword evidence="2" id="KW-0812">Transmembrane</keyword>
<accession>A0A2H3J9H5</accession>
<feature type="transmembrane region" description="Helical" evidence="2">
    <location>
        <begin position="20"/>
        <end position="46"/>
    </location>
</feature>
<feature type="region of interest" description="Disordered" evidence="1">
    <location>
        <begin position="205"/>
        <end position="231"/>
    </location>
</feature>
<keyword evidence="2" id="KW-0472">Membrane</keyword>
<keyword evidence="4" id="KW-1185">Reference proteome</keyword>
<protein>
    <submittedName>
        <fullName evidence="3">Uncharacterized protein</fullName>
    </submittedName>
</protein>
<feature type="transmembrane region" description="Helical" evidence="2">
    <location>
        <begin position="67"/>
        <end position="86"/>
    </location>
</feature>
<sequence>MWAVFSALRIYAICNRHLPFAILTFLLAIAPVVVNITVLSCSYFVVTGNLIDQQFTIPLMTIAKVNMAGRICMIVSDAFVVVATWMRVRGYSKLLSHFDDNTSLAQLLMRDGFMYFMLLLLLNITGIVLYYRTDITTFTTFTDTLTVIFISRFMFNLREASFNATNPSGLQNTTYHDVQNTIQFRSQISAADKSHFTTEADIFYDSSEPESSSGITEVPRMRSFTSELLPK</sequence>
<reference evidence="3 4" key="1">
    <citation type="journal article" date="2012" name="Science">
        <title>The Paleozoic origin of enzymatic lignin decomposition reconstructed from 31 fungal genomes.</title>
        <authorList>
            <person name="Floudas D."/>
            <person name="Binder M."/>
            <person name="Riley R."/>
            <person name="Barry K."/>
            <person name="Blanchette R.A."/>
            <person name="Henrissat B."/>
            <person name="Martinez A.T."/>
            <person name="Otillar R."/>
            <person name="Spatafora J.W."/>
            <person name="Yadav J.S."/>
            <person name="Aerts A."/>
            <person name="Benoit I."/>
            <person name="Boyd A."/>
            <person name="Carlson A."/>
            <person name="Copeland A."/>
            <person name="Coutinho P.M."/>
            <person name="de Vries R.P."/>
            <person name="Ferreira P."/>
            <person name="Findley K."/>
            <person name="Foster B."/>
            <person name="Gaskell J."/>
            <person name="Glotzer D."/>
            <person name="Gorecki P."/>
            <person name="Heitman J."/>
            <person name="Hesse C."/>
            <person name="Hori C."/>
            <person name="Igarashi K."/>
            <person name="Jurgens J.A."/>
            <person name="Kallen N."/>
            <person name="Kersten P."/>
            <person name="Kohler A."/>
            <person name="Kuees U."/>
            <person name="Kumar T.K.A."/>
            <person name="Kuo A."/>
            <person name="LaButti K."/>
            <person name="Larrondo L.F."/>
            <person name="Lindquist E."/>
            <person name="Ling A."/>
            <person name="Lombard V."/>
            <person name="Lucas S."/>
            <person name="Lundell T."/>
            <person name="Martin R."/>
            <person name="McLaughlin D.J."/>
            <person name="Morgenstern I."/>
            <person name="Morin E."/>
            <person name="Murat C."/>
            <person name="Nagy L.G."/>
            <person name="Nolan M."/>
            <person name="Ohm R.A."/>
            <person name="Patyshakuliyeva A."/>
            <person name="Rokas A."/>
            <person name="Ruiz-Duenas F.J."/>
            <person name="Sabat G."/>
            <person name="Salamov A."/>
            <person name="Samejima M."/>
            <person name="Schmutz J."/>
            <person name="Slot J.C."/>
            <person name="St John F."/>
            <person name="Stenlid J."/>
            <person name="Sun H."/>
            <person name="Sun S."/>
            <person name="Syed K."/>
            <person name="Tsang A."/>
            <person name="Wiebenga A."/>
            <person name="Young D."/>
            <person name="Pisabarro A."/>
            <person name="Eastwood D.C."/>
            <person name="Martin F."/>
            <person name="Cullen D."/>
            <person name="Grigoriev I.V."/>
            <person name="Hibbett D.S."/>
        </authorList>
    </citation>
    <scope>NUCLEOTIDE SEQUENCE [LARGE SCALE GENOMIC DNA]</scope>
    <source>
        <strain evidence="3 4">MD-104</strain>
    </source>
</reference>
<proteinExistence type="predicted"/>
<evidence type="ECO:0000256" key="1">
    <source>
        <dbReference type="SAM" id="MobiDB-lite"/>
    </source>
</evidence>